<dbReference type="Pfam" id="PF04379">
    <property type="entry name" value="DUF525"/>
    <property type="match status" value="1"/>
</dbReference>
<name>A0ABY6G5Z4_9BURK</name>
<feature type="domain" description="ApaG" evidence="3">
    <location>
        <begin position="1"/>
        <end position="124"/>
    </location>
</feature>
<dbReference type="InterPro" id="IPR023065">
    <property type="entry name" value="Uncharacterised_ApaG"/>
</dbReference>
<dbReference type="PROSITE" id="PS51087">
    <property type="entry name" value="APAG"/>
    <property type="match status" value="1"/>
</dbReference>
<accession>A0ABY6G5Z4</accession>
<dbReference type="InterPro" id="IPR036767">
    <property type="entry name" value="ApaG_sf"/>
</dbReference>
<evidence type="ECO:0000313" key="5">
    <source>
        <dbReference type="Proteomes" id="UP001162800"/>
    </source>
</evidence>
<dbReference type="HAMAP" id="MF_00791">
    <property type="entry name" value="ApaG"/>
    <property type="match status" value="1"/>
</dbReference>
<dbReference type="EMBL" id="CP106881">
    <property type="protein sequence ID" value="UYG50333.1"/>
    <property type="molecule type" value="Genomic_DNA"/>
</dbReference>
<dbReference type="InterPro" id="IPR007474">
    <property type="entry name" value="ApaG_domain"/>
</dbReference>
<dbReference type="PANTHER" id="PTHR14289">
    <property type="entry name" value="F-BOX ONLY PROTEIN 3"/>
    <property type="match status" value="1"/>
</dbReference>
<dbReference type="Proteomes" id="UP001162800">
    <property type="component" value="Chromosome"/>
</dbReference>
<evidence type="ECO:0000256" key="1">
    <source>
        <dbReference type="ARBA" id="ARBA00017693"/>
    </source>
</evidence>
<dbReference type="SUPFAM" id="SSF110069">
    <property type="entry name" value="ApaG-like"/>
    <property type="match status" value="1"/>
</dbReference>
<protein>
    <recommendedName>
        <fullName evidence="1 2">Protein ApaG</fullName>
    </recommendedName>
</protein>
<keyword evidence="5" id="KW-1185">Reference proteome</keyword>
<organism evidence="4 5">
    <name type="scientific">Comamonas endophytica</name>
    <dbReference type="NCBI Taxonomy" id="2949090"/>
    <lineage>
        <taxon>Bacteria</taxon>
        <taxon>Pseudomonadati</taxon>
        <taxon>Pseudomonadota</taxon>
        <taxon>Betaproteobacteria</taxon>
        <taxon>Burkholderiales</taxon>
        <taxon>Comamonadaceae</taxon>
        <taxon>Comamonas</taxon>
    </lineage>
</organism>
<evidence type="ECO:0000259" key="3">
    <source>
        <dbReference type="PROSITE" id="PS51087"/>
    </source>
</evidence>
<evidence type="ECO:0000256" key="2">
    <source>
        <dbReference type="HAMAP-Rule" id="MF_00791"/>
    </source>
</evidence>
<gene>
    <name evidence="2 4" type="primary">apaG</name>
    <name evidence="4" type="ORF">M9799_09465</name>
</gene>
<dbReference type="NCBIfam" id="NF003967">
    <property type="entry name" value="PRK05461.1"/>
    <property type="match status" value="1"/>
</dbReference>
<dbReference type="Gene3D" id="2.60.40.1470">
    <property type="entry name" value="ApaG domain"/>
    <property type="match status" value="1"/>
</dbReference>
<sequence length="135" mass="14834">MPTNDFQIEVQPEYLPEQSAPEAGVFRFSYTITVTNTGRTPAQLIARHWIISDSNGHTEEVKGLGVIGHQPLLQPGEAFQYSSGCELRTPSGTMHGSYLCVTDQGETFRAPIRLFMLEAFEPGAGTAPLSERVLH</sequence>
<dbReference type="RefSeq" id="WP_231041437.1">
    <property type="nucleotide sequence ID" value="NZ_CP106881.1"/>
</dbReference>
<evidence type="ECO:0000313" key="4">
    <source>
        <dbReference type="EMBL" id="UYG50333.1"/>
    </source>
</evidence>
<dbReference type="PANTHER" id="PTHR14289:SF16">
    <property type="entry name" value="POLYMERASE DELTA-INTERACTING PROTEIN 2"/>
    <property type="match status" value="1"/>
</dbReference>
<reference evidence="4" key="1">
    <citation type="submission" date="2022-09" db="EMBL/GenBank/DDBJ databases">
        <title>The complete genome of Acidovorax sp. 5MLIR.</title>
        <authorList>
            <person name="Liu L."/>
            <person name="Yue J."/>
            <person name="Yang F."/>
            <person name="Yuan J."/>
            <person name="Li L."/>
        </authorList>
    </citation>
    <scope>NUCLEOTIDE SEQUENCE</scope>
    <source>
        <strain evidence="4">5MLIR</strain>
    </source>
</reference>
<proteinExistence type="inferred from homology"/>